<feature type="domain" description="Heterokaryon incompatibility" evidence="2">
    <location>
        <begin position="255"/>
        <end position="404"/>
    </location>
</feature>
<evidence type="ECO:0000256" key="1">
    <source>
        <dbReference type="SAM" id="MobiDB-lite"/>
    </source>
</evidence>
<accession>A0A9N9YZG1</accession>
<dbReference type="AlphaFoldDB" id="A0A9N9YZG1"/>
<name>A0A9N9YZG1_9HYPO</name>
<evidence type="ECO:0000313" key="3">
    <source>
        <dbReference type="EMBL" id="CAH0046262.1"/>
    </source>
</evidence>
<protein>
    <recommendedName>
        <fullName evidence="2">Heterokaryon incompatibility domain-containing protein</fullName>
    </recommendedName>
</protein>
<reference evidence="4" key="1">
    <citation type="submission" date="2019-06" db="EMBL/GenBank/DDBJ databases">
        <authorList>
            <person name="Broberg M."/>
        </authorList>
    </citation>
    <scope>NUCLEOTIDE SEQUENCE [LARGE SCALE GENOMIC DNA]</scope>
</reference>
<reference evidence="3 4" key="2">
    <citation type="submission" date="2021-10" db="EMBL/GenBank/DDBJ databases">
        <authorList>
            <person name="Piombo E."/>
        </authorList>
    </citation>
    <scope>NUCLEOTIDE SEQUENCE [LARGE SCALE GENOMIC DNA]</scope>
</reference>
<proteinExistence type="predicted"/>
<dbReference type="EMBL" id="CABFOC020000014">
    <property type="protein sequence ID" value="CAH0046262.1"/>
    <property type="molecule type" value="Genomic_DNA"/>
</dbReference>
<gene>
    <name evidence="3" type="ORF">CSOL1703_00011991</name>
</gene>
<comment type="caution">
    <text evidence="3">The sequence shown here is derived from an EMBL/GenBank/DDBJ whole genome shotgun (WGS) entry which is preliminary data.</text>
</comment>
<feature type="region of interest" description="Disordered" evidence="1">
    <location>
        <begin position="1"/>
        <end position="28"/>
    </location>
</feature>
<evidence type="ECO:0000313" key="4">
    <source>
        <dbReference type="Proteomes" id="UP000775872"/>
    </source>
</evidence>
<sequence>MENTENSPASASDSDRSDSPGPMAPMPWMNDYPWDDFFDPVKRFDPDEVDADSIETRVQQLMKSCDVSKGYCSRCGYLLSHWPALNSDIDWEYTVGQSYSTEEIEASSRCGCKMCAFLWSRLTVSNHWYRFRRIEARLAALDRPGRCSLTIQNWGESSDAQFIWLNLPGAEATHCNMPSADPVQAYSFTLPITSNVWEEVMDPVELAKSWISECRESHEGCRPLRKYDGPRRLIRISDDSVRLVEAESWEETPEYATLSYSWGSVPFTKLTKETFSLYLHKIPFESLPKTFQDAIRLARALGLSFIWIDALCIIQDAENHEDWLKESGRMDCIYGGSQVTFSASSASDAFQGFFPTTTPEYSGGFVARIQTNEIGRVQDFSSPHAYEEAVIRTHLGSRGWAFQEKLLSRRTLHIGDHGIFWECQSTAKSQFVPEGLPYMSIARRLVRPENREWDWPEILNIYSRTNLTLESDRLPALSGVAARQSAINGDQYLAGFWKSDIVSMLAWVCLSQLSERPSWRAPTWSWASIQGESINTSAGEEMKPQARLLDGWTKTVSDNPFGGVLDGEITLACASLVRARLDRTGIEEYRHSWWQTSSERLGSKEFPHVILPDLESRTFSVDLDCLDVEMQGKQEEVILLPLFNGFSGSGTVQIPDSDRRDKPRSIIEAATSEDEVNETKILTEKAANLEVEAEEDFIYTPDGECWKKERVIEGLVLRAVPGVLGRYTRLGQFSFENNPRHARGRNFYEEMSSIVRDKGAEMASLACIRAISSDEHPEQKYVISIK</sequence>
<dbReference type="InterPro" id="IPR010730">
    <property type="entry name" value="HET"/>
</dbReference>
<dbReference type="OrthoDB" id="5362512at2759"/>
<dbReference type="PANTHER" id="PTHR33112:SF8">
    <property type="entry name" value="HETEROKARYON INCOMPATIBILITY DOMAIN-CONTAINING PROTEIN"/>
    <property type="match status" value="1"/>
</dbReference>
<evidence type="ECO:0000259" key="2">
    <source>
        <dbReference type="Pfam" id="PF06985"/>
    </source>
</evidence>
<dbReference type="Proteomes" id="UP000775872">
    <property type="component" value="Unassembled WGS sequence"/>
</dbReference>
<dbReference type="PANTHER" id="PTHR33112">
    <property type="entry name" value="DOMAIN PROTEIN, PUTATIVE-RELATED"/>
    <property type="match status" value="1"/>
</dbReference>
<organism evidence="3 4">
    <name type="scientific">Clonostachys solani</name>
    <dbReference type="NCBI Taxonomy" id="160281"/>
    <lineage>
        <taxon>Eukaryota</taxon>
        <taxon>Fungi</taxon>
        <taxon>Dikarya</taxon>
        <taxon>Ascomycota</taxon>
        <taxon>Pezizomycotina</taxon>
        <taxon>Sordariomycetes</taxon>
        <taxon>Hypocreomycetidae</taxon>
        <taxon>Hypocreales</taxon>
        <taxon>Bionectriaceae</taxon>
        <taxon>Clonostachys</taxon>
    </lineage>
</organism>
<keyword evidence="4" id="KW-1185">Reference proteome</keyword>
<dbReference type="Pfam" id="PF06985">
    <property type="entry name" value="HET"/>
    <property type="match status" value="1"/>
</dbReference>